<feature type="region of interest" description="Disordered" evidence="1">
    <location>
        <begin position="158"/>
        <end position="180"/>
    </location>
</feature>
<evidence type="ECO:0000256" key="2">
    <source>
        <dbReference type="SAM" id="Phobius"/>
    </source>
</evidence>
<gene>
    <name evidence="3" type="ORF">ENS59_13325</name>
</gene>
<comment type="caution">
    <text evidence="3">The sequence shown here is derived from an EMBL/GenBank/DDBJ whole genome shotgun (WGS) entry which is preliminary data.</text>
</comment>
<evidence type="ECO:0000313" key="3">
    <source>
        <dbReference type="EMBL" id="HFH30467.1"/>
    </source>
</evidence>
<accession>A0A7C3IKN9</accession>
<dbReference type="EMBL" id="DSVL01000410">
    <property type="protein sequence ID" value="HFH30467.1"/>
    <property type="molecule type" value="Genomic_DNA"/>
</dbReference>
<evidence type="ECO:0000256" key="1">
    <source>
        <dbReference type="SAM" id="MobiDB-lite"/>
    </source>
</evidence>
<protein>
    <submittedName>
        <fullName evidence="3">Uncharacterized protein</fullName>
    </submittedName>
</protein>
<name>A0A7C3IKN9_9SPIR</name>
<feature type="transmembrane region" description="Helical" evidence="2">
    <location>
        <begin position="12"/>
        <end position="31"/>
    </location>
</feature>
<proteinExistence type="predicted"/>
<sequence>MDAVTTTRDWSFFGLFLYIISLSLFSQDAPLTELPGLKERALVLDIVARVLEVNDTETWTSENSKITIPGRPVTLKLVGQNVVILAQFTPYIREDGKKFLVAQGQVWIDTADKGIKYQTTMQTIPLEYGERLFFFPLGPKTKDGKSSIEIQLELKPYIKETTPQEAPKNEEQPSGDSTQK</sequence>
<keyword evidence="2" id="KW-1133">Transmembrane helix</keyword>
<keyword evidence="2" id="KW-0812">Transmembrane</keyword>
<reference evidence="3" key="1">
    <citation type="journal article" date="2020" name="mSystems">
        <title>Genome- and Community-Level Interaction Insights into Carbon Utilization and Element Cycling Functions of Hydrothermarchaeota in Hydrothermal Sediment.</title>
        <authorList>
            <person name="Zhou Z."/>
            <person name="Liu Y."/>
            <person name="Xu W."/>
            <person name="Pan J."/>
            <person name="Luo Z.H."/>
            <person name="Li M."/>
        </authorList>
    </citation>
    <scope>NUCLEOTIDE SEQUENCE [LARGE SCALE GENOMIC DNA]</scope>
    <source>
        <strain evidence="3">SpSt-503</strain>
    </source>
</reference>
<organism evidence="3">
    <name type="scientific">Gracilinema caldarium</name>
    <dbReference type="NCBI Taxonomy" id="215591"/>
    <lineage>
        <taxon>Bacteria</taxon>
        <taxon>Pseudomonadati</taxon>
        <taxon>Spirochaetota</taxon>
        <taxon>Spirochaetia</taxon>
        <taxon>Spirochaetales</taxon>
        <taxon>Breznakiellaceae</taxon>
        <taxon>Gracilinema</taxon>
    </lineage>
</organism>
<keyword evidence="2" id="KW-0472">Membrane</keyword>
<dbReference type="AlphaFoldDB" id="A0A7C3IKN9"/>